<dbReference type="InterPro" id="IPR001789">
    <property type="entry name" value="Sig_transdc_resp-reg_receiver"/>
</dbReference>
<dbReference type="PANTHER" id="PTHR43228">
    <property type="entry name" value="TWO-COMPONENT RESPONSE REGULATOR"/>
    <property type="match status" value="1"/>
</dbReference>
<sequence>MQFLVVDDSALARKRVCEYLASLGYEVIAQACNGEEAIKCYHEYKPSYIMMDFEMPVLNGVEASKQLLALDANLKIVLITSVEDKKELIHAIKLGVKKVIKKPYTQETFNRTIEEIL</sequence>
<dbReference type="OrthoDB" id="9801101at2"/>
<organism evidence="3 4">
    <name type="scientific">Candidatus Marinarcus aquaticus</name>
    <dbReference type="NCBI Taxonomy" id="2044504"/>
    <lineage>
        <taxon>Bacteria</taxon>
        <taxon>Pseudomonadati</taxon>
        <taxon>Campylobacterota</taxon>
        <taxon>Epsilonproteobacteria</taxon>
        <taxon>Campylobacterales</taxon>
        <taxon>Arcobacteraceae</taxon>
        <taxon>Candidatus Marinarcus</taxon>
    </lineage>
</organism>
<gene>
    <name evidence="3" type="ORF">CRV04_05265</name>
</gene>
<dbReference type="Proteomes" id="UP000290657">
    <property type="component" value="Unassembled WGS sequence"/>
</dbReference>
<feature type="modified residue" description="4-aspartylphosphate" evidence="1">
    <location>
        <position position="52"/>
    </location>
</feature>
<evidence type="ECO:0000313" key="3">
    <source>
        <dbReference type="EMBL" id="RXJ57916.1"/>
    </source>
</evidence>
<dbReference type="GO" id="GO:0000160">
    <property type="term" value="P:phosphorelay signal transduction system"/>
    <property type="evidence" value="ECO:0007669"/>
    <property type="project" value="InterPro"/>
</dbReference>
<dbReference type="AlphaFoldDB" id="A0A4Q0XT17"/>
<dbReference type="Gene3D" id="3.40.50.2300">
    <property type="match status" value="1"/>
</dbReference>
<keyword evidence="4" id="KW-1185">Reference proteome</keyword>
<dbReference type="SMART" id="SM00448">
    <property type="entry name" value="REC"/>
    <property type="match status" value="1"/>
</dbReference>
<keyword evidence="1" id="KW-0597">Phosphoprotein</keyword>
<dbReference type="RefSeq" id="WP_128995779.1">
    <property type="nucleotide sequence ID" value="NZ_PDKN01000003.1"/>
</dbReference>
<dbReference type="SUPFAM" id="SSF52172">
    <property type="entry name" value="CheY-like"/>
    <property type="match status" value="1"/>
</dbReference>
<protein>
    <submittedName>
        <fullName evidence="3">Two-component system response regulator</fullName>
    </submittedName>
</protein>
<dbReference type="InterPro" id="IPR052048">
    <property type="entry name" value="ST_Response_Regulator"/>
</dbReference>
<proteinExistence type="predicted"/>
<dbReference type="PANTHER" id="PTHR43228:SF1">
    <property type="entry name" value="TWO-COMPONENT RESPONSE REGULATOR ARR22"/>
    <property type="match status" value="1"/>
</dbReference>
<feature type="domain" description="Response regulatory" evidence="2">
    <location>
        <begin position="2"/>
        <end position="117"/>
    </location>
</feature>
<accession>A0A4Q0XT17</accession>
<dbReference type="PROSITE" id="PS50110">
    <property type="entry name" value="RESPONSE_REGULATORY"/>
    <property type="match status" value="1"/>
</dbReference>
<evidence type="ECO:0000259" key="2">
    <source>
        <dbReference type="PROSITE" id="PS50110"/>
    </source>
</evidence>
<reference evidence="3 4" key="1">
    <citation type="submission" date="2017-10" db="EMBL/GenBank/DDBJ databases">
        <title>Genomics of the genus Arcobacter.</title>
        <authorList>
            <person name="Perez-Cataluna A."/>
            <person name="Figueras M.J."/>
        </authorList>
    </citation>
    <scope>NUCLEOTIDE SEQUENCE [LARGE SCALE GENOMIC DNA]</scope>
    <source>
        <strain evidence="3 4">CECT 8987</strain>
    </source>
</reference>
<evidence type="ECO:0000256" key="1">
    <source>
        <dbReference type="PROSITE-ProRule" id="PRU00169"/>
    </source>
</evidence>
<dbReference type="Pfam" id="PF00072">
    <property type="entry name" value="Response_reg"/>
    <property type="match status" value="1"/>
</dbReference>
<evidence type="ECO:0000313" key="4">
    <source>
        <dbReference type="Proteomes" id="UP000290657"/>
    </source>
</evidence>
<comment type="caution">
    <text evidence="3">The sequence shown here is derived from an EMBL/GenBank/DDBJ whole genome shotgun (WGS) entry which is preliminary data.</text>
</comment>
<dbReference type="InterPro" id="IPR011006">
    <property type="entry name" value="CheY-like_superfamily"/>
</dbReference>
<dbReference type="EMBL" id="PDKN01000003">
    <property type="protein sequence ID" value="RXJ57916.1"/>
    <property type="molecule type" value="Genomic_DNA"/>
</dbReference>
<name>A0A4Q0XT17_9BACT</name>